<comment type="caution">
    <text evidence="3">The sequence shown here is derived from an EMBL/GenBank/DDBJ whole genome shotgun (WGS) entry which is preliminary data.</text>
</comment>
<dbReference type="PANTHER" id="PTHR23246:SF13">
    <property type="entry name" value="GH12359P"/>
    <property type="match status" value="1"/>
</dbReference>
<evidence type="ECO:0000256" key="1">
    <source>
        <dbReference type="SAM" id="MobiDB-lite"/>
    </source>
</evidence>
<evidence type="ECO:0000313" key="3">
    <source>
        <dbReference type="EMBL" id="KAF2068641.1"/>
    </source>
</evidence>
<keyword evidence="2" id="KW-0472">Membrane</keyword>
<feature type="transmembrane region" description="Helical" evidence="2">
    <location>
        <begin position="554"/>
        <end position="574"/>
    </location>
</feature>
<feature type="transmembrane region" description="Helical" evidence="2">
    <location>
        <begin position="659"/>
        <end position="676"/>
    </location>
</feature>
<dbReference type="OrthoDB" id="16746at2759"/>
<evidence type="ECO:0008006" key="5">
    <source>
        <dbReference type="Google" id="ProtNLM"/>
    </source>
</evidence>
<protein>
    <recommendedName>
        <fullName evidence="5">Transmembrane protein</fullName>
    </recommendedName>
</protein>
<dbReference type="EMBL" id="AJWJ01000893">
    <property type="protein sequence ID" value="KAF2068641.1"/>
    <property type="molecule type" value="Genomic_DNA"/>
</dbReference>
<feature type="transmembrane region" description="Helical" evidence="2">
    <location>
        <begin position="624"/>
        <end position="647"/>
    </location>
</feature>
<feature type="transmembrane region" description="Helical" evidence="2">
    <location>
        <begin position="233"/>
        <end position="253"/>
    </location>
</feature>
<feature type="transmembrane region" description="Helical" evidence="2">
    <location>
        <begin position="27"/>
        <end position="45"/>
    </location>
</feature>
<dbReference type="Proteomes" id="UP000695562">
    <property type="component" value="Unassembled WGS sequence"/>
</dbReference>
<gene>
    <name evidence="3" type="ORF">CYY_010032</name>
</gene>
<keyword evidence="2" id="KW-1133">Transmembrane helix</keyword>
<dbReference type="AlphaFoldDB" id="A0A8J4UP25"/>
<dbReference type="InterPro" id="IPR053095">
    <property type="entry name" value="Actin-binding/GATA_Znf"/>
</dbReference>
<keyword evidence="2" id="KW-0812">Transmembrane</keyword>
<keyword evidence="4" id="KW-1185">Reference proteome</keyword>
<reference evidence="3" key="1">
    <citation type="submission" date="2020-01" db="EMBL/GenBank/DDBJ databases">
        <title>Development of genomics and gene disruption for Polysphondylium violaceum indicates a role for the polyketide synthase stlB in stalk morphogenesis.</title>
        <authorList>
            <person name="Narita B."/>
            <person name="Kawabe Y."/>
            <person name="Kin K."/>
            <person name="Saito T."/>
            <person name="Gibbs R."/>
            <person name="Kuspa A."/>
            <person name="Muzny D."/>
            <person name="Queller D."/>
            <person name="Richards S."/>
            <person name="Strassman J."/>
            <person name="Sucgang R."/>
            <person name="Worley K."/>
            <person name="Schaap P."/>
        </authorList>
    </citation>
    <scope>NUCLEOTIDE SEQUENCE</scope>
    <source>
        <strain evidence="3">QSvi11</strain>
    </source>
</reference>
<feature type="transmembrane region" description="Helical" evidence="2">
    <location>
        <begin position="295"/>
        <end position="314"/>
    </location>
</feature>
<name>A0A8J4UP25_9MYCE</name>
<feature type="transmembrane region" description="Helical" evidence="2">
    <location>
        <begin position="408"/>
        <end position="429"/>
    </location>
</feature>
<accession>A0A8J4UP25</accession>
<proteinExistence type="predicted"/>
<feature type="transmembrane region" description="Helical" evidence="2">
    <location>
        <begin position="378"/>
        <end position="396"/>
    </location>
</feature>
<evidence type="ECO:0000256" key="2">
    <source>
        <dbReference type="SAM" id="Phobius"/>
    </source>
</evidence>
<feature type="transmembrane region" description="Helical" evidence="2">
    <location>
        <begin position="594"/>
        <end position="617"/>
    </location>
</feature>
<evidence type="ECO:0000313" key="4">
    <source>
        <dbReference type="Proteomes" id="UP000695562"/>
    </source>
</evidence>
<organism evidence="3 4">
    <name type="scientific">Polysphondylium violaceum</name>
    <dbReference type="NCBI Taxonomy" id="133409"/>
    <lineage>
        <taxon>Eukaryota</taxon>
        <taxon>Amoebozoa</taxon>
        <taxon>Evosea</taxon>
        <taxon>Eumycetozoa</taxon>
        <taxon>Dictyostelia</taxon>
        <taxon>Dictyosteliales</taxon>
        <taxon>Dictyosteliaceae</taxon>
        <taxon>Polysphondylium</taxon>
    </lineage>
</organism>
<feature type="region of interest" description="Disordered" evidence="1">
    <location>
        <begin position="706"/>
        <end position="736"/>
    </location>
</feature>
<feature type="compositionally biased region" description="Low complexity" evidence="1">
    <location>
        <begin position="706"/>
        <end position="733"/>
    </location>
</feature>
<dbReference type="PANTHER" id="PTHR23246">
    <property type="entry name" value="NEW-GLUE PROTEIN"/>
    <property type="match status" value="1"/>
</dbReference>
<feature type="transmembrane region" description="Helical" evidence="2">
    <location>
        <begin position="265"/>
        <end position="288"/>
    </location>
</feature>
<sequence>MEKTIDFLEECDLQPKYVEEKKGKNPIAGLITILYLPLLFVYLWYSIQPQYGALPSCCACANFNTPKSNWIFLANDPKCSSDPKCKAYVQNKLKFNCDATLMYLPVPDVNLTMNIEDIGCLGLKPGDTCDSDCLAVSNRWVTSLDYTSQDNRDQAQIRCPLQIGACDFKAIYSVQEKTPHAVCRYPELNGILTKLGAGLGLLNGILITFRIMLRTFWDRIGKKSTTSGGLKDYWKGVLIGMTFNYFGILYLSLADNISKRMRFGGQLAVGFLIIFFKSPFVVYLIIIFSSFWTPIAILWMLGCIGVAIILRTTFNLLLLEIHSRNCVVLSQGGMDQFEINHDGDQDMNTHSSTRVYIDNPMRNYQLPRRIKPVPYTNWTDFFTGFFMNIFALYYLWTGSYRRYTGMKSGFYCSISVLTITVVWGLLFGLKGWRYITFNFPFPLQETNGDHIPKEINGSGSLVASSNSNGDNVYLMSSDSFSSVSGSSSDDSYEVISSKDLIQKAFLQSIYSTLTWTLILASVYHFSLFLKYLPDSKIFRLRVLPKKPQGAKMDFKFGFILSMIPLFITFFFFFYFKFIPYVNSPLPDSPLQCKFAGWTLIIPILGIIPSFILMIFSVSERFRSGVLSSIGVSLLIIGMGSSILLFNYCIGPTQNRYYPISYLVSLIGTFIILYGSIRSNTILVLDKKKENPQFLEEERLLQNNNELNIKNNNDNNNNNNINNNNINNHNNLLNDHFDDYQDSHQSHIYDKPIDN</sequence>
<feature type="transmembrane region" description="Helical" evidence="2">
    <location>
        <begin position="195"/>
        <end position="213"/>
    </location>
</feature>